<feature type="compositionally biased region" description="Low complexity" evidence="1">
    <location>
        <begin position="202"/>
        <end position="212"/>
    </location>
</feature>
<protein>
    <submittedName>
        <fullName evidence="2">Uncharacterized protein</fullName>
    </submittedName>
</protein>
<accession>A0A430Q1X1</accession>
<feature type="region of interest" description="Disordered" evidence="1">
    <location>
        <begin position="163"/>
        <end position="212"/>
    </location>
</feature>
<feature type="compositionally biased region" description="Basic and acidic residues" evidence="1">
    <location>
        <begin position="170"/>
        <end position="197"/>
    </location>
</feature>
<evidence type="ECO:0000313" key="2">
    <source>
        <dbReference type="EMBL" id="RTG81685.1"/>
    </source>
</evidence>
<dbReference type="STRING" id="6184.A0A430Q1X1"/>
<evidence type="ECO:0000256" key="1">
    <source>
        <dbReference type="SAM" id="MobiDB-lite"/>
    </source>
</evidence>
<feature type="region of interest" description="Disordered" evidence="1">
    <location>
        <begin position="42"/>
        <end position="61"/>
    </location>
</feature>
<feature type="non-terminal residue" evidence="2">
    <location>
        <position position="1"/>
    </location>
</feature>
<reference evidence="2 3" key="1">
    <citation type="journal article" date="2019" name="PLoS Pathog.">
        <title>Genome sequence of the bovine parasite Schistosoma bovis Tanzania.</title>
        <authorList>
            <person name="Oey H."/>
            <person name="Zakrzewski M."/>
            <person name="Gobert G."/>
            <person name="Gravermann K."/>
            <person name="Stoye J."/>
            <person name="Jones M."/>
            <person name="Mcmanus D."/>
            <person name="Krause L."/>
        </authorList>
    </citation>
    <scope>NUCLEOTIDE SEQUENCE [LARGE SCALE GENOMIC DNA]</scope>
    <source>
        <strain evidence="2 3">TAN1997</strain>
    </source>
</reference>
<name>A0A430Q1X1_SCHBO</name>
<dbReference type="Proteomes" id="UP000290809">
    <property type="component" value="Unassembled WGS sequence"/>
</dbReference>
<dbReference type="AlphaFoldDB" id="A0A430Q1X1"/>
<proteinExistence type="predicted"/>
<comment type="caution">
    <text evidence="2">The sequence shown here is derived from an EMBL/GenBank/DDBJ whole genome shotgun (WGS) entry which is preliminary data.</text>
</comment>
<keyword evidence="3" id="KW-1185">Reference proteome</keyword>
<sequence>YTRQVPEFTINGQLNNPEVKITSNDLKYNFSKEKNVIRKERTEENNAQKVNSKNDVPLTNPLLNQKKSDREGLFISESSGTHPSLLSSDINIPQMNPNVFESKPSKYFSETNNRAEIVNTDDLSDQIVVQGCFVDDEDCELNIADNSIDDNANERQYTVLIENESFDNSSESKKKLQDDPVNDNKTKESSKKTEIPPEKALNSTASNSSTNSKVQENISLSNKMSLELVCFVCIFSIKLYPFTCL</sequence>
<dbReference type="EMBL" id="QMKO01003222">
    <property type="protein sequence ID" value="RTG81685.1"/>
    <property type="molecule type" value="Genomic_DNA"/>
</dbReference>
<organism evidence="2 3">
    <name type="scientific">Schistosoma bovis</name>
    <name type="common">Blood fluke</name>
    <dbReference type="NCBI Taxonomy" id="6184"/>
    <lineage>
        <taxon>Eukaryota</taxon>
        <taxon>Metazoa</taxon>
        <taxon>Spiralia</taxon>
        <taxon>Lophotrochozoa</taxon>
        <taxon>Platyhelminthes</taxon>
        <taxon>Trematoda</taxon>
        <taxon>Digenea</taxon>
        <taxon>Strigeidida</taxon>
        <taxon>Schistosomatoidea</taxon>
        <taxon>Schistosomatidae</taxon>
        <taxon>Schistosoma</taxon>
    </lineage>
</organism>
<evidence type="ECO:0000313" key="3">
    <source>
        <dbReference type="Proteomes" id="UP000290809"/>
    </source>
</evidence>
<gene>
    <name evidence="2" type="ORF">DC041_0001877</name>
</gene>